<dbReference type="SMART" id="SM00345">
    <property type="entry name" value="HTH_GNTR"/>
    <property type="match status" value="1"/>
</dbReference>
<evidence type="ECO:0000259" key="4">
    <source>
        <dbReference type="PROSITE" id="PS50949"/>
    </source>
</evidence>
<dbReference type="Pfam" id="PF00392">
    <property type="entry name" value="GntR"/>
    <property type="match status" value="1"/>
</dbReference>
<dbReference type="Proteomes" id="UP001163293">
    <property type="component" value="Chromosome"/>
</dbReference>
<dbReference type="InterPro" id="IPR036390">
    <property type="entry name" value="WH_DNA-bd_sf"/>
</dbReference>
<gene>
    <name evidence="5" type="ORF">NL394_21185</name>
</gene>
<evidence type="ECO:0000256" key="1">
    <source>
        <dbReference type="ARBA" id="ARBA00023015"/>
    </source>
</evidence>
<feature type="domain" description="HTH gntR-type" evidence="4">
    <location>
        <begin position="11"/>
        <end position="78"/>
    </location>
</feature>
<dbReference type="EMBL" id="CP101185">
    <property type="protein sequence ID" value="UYV97508.1"/>
    <property type="molecule type" value="Genomic_DNA"/>
</dbReference>
<accession>A0AAX3EHU0</accession>
<dbReference type="GO" id="GO:0003677">
    <property type="term" value="F:DNA binding"/>
    <property type="evidence" value="ECO:0007669"/>
    <property type="project" value="UniProtKB-KW"/>
</dbReference>
<organism evidence="5 6">
    <name type="scientific">Paenarthrobacter ureafaciens</name>
    <dbReference type="NCBI Taxonomy" id="37931"/>
    <lineage>
        <taxon>Bacteria</taxon>
        <taxon>Bacillati</taxon>
        <taxon>Actinomycetota</taxon>
        <taxon>Actinomycetes</taxon>
        <taxon>Micrococcales</taxon>
        <taxon>Micrococcaceae</taxon>
        <taxon>Paenarthrobacter</taxon>
    </lineage>
</organism>
<keyword evidence="3" id="KW-0804">Transcription</keyword>
<dbReference type="SMART" id="SM00895">
    <property type="entry name" value="FCD"/>
    <property type="match status" value="1"/>
</dbReference>
<dbReference type="RefSeq" id="WP_069696271.1">
    <property type="nucleotide sequence ID" value="NZ_CP101180.1"/>
</dbReference>
<dbReference type="Pfam" id="PF07729">
    <property type="entry name" value="FCD"/>
    <property type="match status" value="1"/>
</dbReference>
<dbReference type="CDD" id="cd07377">
    <property type="entry name" value="WHTH_GntR"/>
    <property type="match status" value="1"/>
</dbReference>
<dbReference type="InterPro" id="IPR036388">
    <property type="entry name" value="WH-like_DNA-bd_sf"/>
</dbReference>
<dbReference type="AlphaFoldDB" id="A0AAX3EHU0"/>
<dbReference type="GO" id="GO:0003700">
    <property type="term" value="F:DNA-binding transcription factor activity"/>
    <property type="evidence" value="ECO:0007669"/>
    <property type="project" value="InterPro"/>
</dbReference>
<evidence type="ECO:0000256" key="2">
    <source>
        <dbReference type="ARBA" id="ARBA00023125"/>
    </source>
</evidence>
<proteinExistence type="predicted"/>
<keyword evidence="2" id="KW-0238">DNA-binding</keyword>
<evidence type="ECO:0000313" key="5">
    <source>
        <dbReference type="EMBL" id="UYV97508.1"/>
    </source>
</evidence>
<dbReference type="InterPro" id="IPR008920">
    <property type="entry name" value="TF_FadR/GntR_C"/>
</dbReference>
<dbReference type="Gene3D" id="1.20.120.530">
    <property type="entry name" value="GntR ligand-binding domain-like"/>
    <property type="match status" value="1"/>
</dbReference>
<keyword evidence="1" id="KW-0805">Transcription regulation</keyword>
<dbReference type="InterPro" id="IPR011711">
    <property type="entry name" value="GntR_C"/>
</dbReference>
<protein>
    <submittedName>
        <fullName evidence="5">GntR family transcriptional regulator</fullName>
    </submittedName>
</protein>
<dbReference type="PANTHER" id="PTHR43537">
    <property type="entry name" value="TRANSCRIPTIONAL REGULATOR, GNTR FAMILY"/>
    <property type="match status" value="1"/>
</dbReference>
<sequence>MDATSKRLTRTTVTSQVRDFIVMEIAQGRLPLGAPVREMEIAAQLGTSQTPVREAFRELAALGLLESRIHVGTRVRQLAEKDLVEAVPIRSALEGIAGRLAANNYHNHADEIRGGFEAMKEAAEGGDRRVFAAASTTFHRSVVRAAENASLLRAWNALGIEVMTILAMASSDIPLDDAAESHRPIVNALEAGDPELAEHALTHHVAAYLPATAHSNGGVDAAVQAS</sequence>
<dbReference type="SUPFAM" id="SSF46785">
    <property type="entry name" value="Winged helix' DNA-binding domain"/>
    <property type="match status" value="1"/>
</dbReference>
<reference evidence="5" key="1">
    <citation type="submission" date="2022-07" db="EMBL/GenBank/DDBJ databases">
        <authorList>
            <person name="Wu T."/>
        </authorList>
    </citation>
    <scope>NUCLEOTIDE SEQUENCE</scope>
    <source>
        <strain evidence="5">SD-1</strain>
    </source>
</reference>
<dbReference type="SUPFAM" id="SSF48008">
    <property type="entry name" value="GntR ligand-binding domain-like"/>
    <property type="match status" value="1"/>
</dbReference>
<dbReference type="Gene3D" id="1.10.10.10">
    <property type="entry name" value="Winged helix-like DNA-binding domain superfamily/Winged helix DNA-binding domain"/>
    <property type="match status" value="1"/>
</dbReference>
<dbReference type="PANTHER" id="PTHR43537:SF24">
    <property type="entry name" value="GLUCONATE OPERON TRANSCRIPTIONAL REPRESSOR"/>
    <property type="match status" value="1"/>
</dbReference>
<name>A0AAX3EHU0_PAEUR</name>
<evidence type="ECO:0000313" key="6">
    <source>
        <dbReference type="Proteomes" id="UP001163293"/>
    </source>
</evidence>
<evidence type="ECO:0000256" key="3">
    <source>
        <dbReference type="ARBA" id="ARBA00023163"/>
    </source>
</evidence>
<dbReference type="InterPro" id="IPR000524">
    <property type="entry name" value="Tscrpt_reg_HTH_GntR"/>
</dbReference>
<dbReference type="PROSITE" id="PS50949">
    <property type="entry name" value="HTH_GNTR"/>
    <property type="match status" value="1"/>
</dbReference>
<keyword evidence="6" id="KW-1185">Reference proteome</keyword>